<dbReference type="OrthoDB" id="64736at2759"/>
<dbReference type="InterPro" id="IPR007781">
    <property type="entry name" value="NAGLU"/>
</dbReference>
<dbReference type="AlphaFoldDB" id="A0A8J4VXD3"/>
<dbReference type="InterPro" id="IPR024733">
    <property type="entry name" value="NAGLU_tim-barrel"/>
</dbReference>
<organism evidence="2 3">
    <name type="scientific">Castanea mollissima</name>
    <name type="common">Chinese chestnut</name>
    <dbReference type="NCBI Taxonomy" id="60419"/>
    <lineage>
        <taxon>Eukaryota</taxon>
        <taxon>Viridiplantae</taxon>
        <taxon>Streptophyta</taxon>
        <taxon>Embryophyta</taxon>
        <taxon>Tracheophyta</taxon>
        <taxon>Spermatophyta</taxon>
        <taxon>Magnoliopsida</taxon>
        <taxon>eudicotyledons</taxon>
        <taxon>Gunneridae</taxon>
        <taxon>Pentapetalae</taxon>
        <taxon>rosids</taxon>
        <taxon>fabids</taxon>
        <taxon>Fagales</taxon>
        <taxon>Fagaceae</taxon>
        <taxon>Castanea</taxon>
    </lineage>
</organism>
<keyword evidence="3" id="KW-1185">Reference proteome</keyword>
<comment type="caution">
    <text evidence="2">The sequence shown here is derived from an EMBL/GenBank/DDBJ whole genome shotgun (WGS) entry which is preliminary data.</text>
</comment>
<protein>
    <recommendedName>
        <fullName evidence="1">Alpha-N-acetylglucosaminidase tim-barrel domain-containing protein</fullName>
    </recommendedName>
</protein>
<evidence type="ECO:0000259" key="1">
    <source>
        <dbReference type="Pfam" id="PF05089"/>
    </source>
</evidence>
<evidence type="ECO:0000313" key="3">
    <source>
        <dbReference type="Proteomes" id="UP000737018"/>
    </source>
</evidence>
<sequence length="78" mass="8706">MSKGDKDAVWLMQALLHSVPFGKMIVLDLYADVKPIWKNSSHFYGTPYVWCMLHNFGGNIEMYGILDAISSGPIDAPC</sequence>
<accession>A0A8J4VXD3</accession>
<proteinExistence type="predicted"/>
<dbReference type="Pfam" id="PF05089">
    <property type="entry name" value="NAGLU"/>
    <property type="match status" value="1"/>
</dbReference>
<dbReference type="Gene3D" id="3.20.20.80">
    <property type="entry name" value="Glycosidases"/>
    <property type="match status" value="1"/>
</dbReference>
<dbReference type="Proteomes" id="UP000737018">
    <property type="component" value="Unassembled WGS sequence"/>
</dbReference>
<dbReference type="PANTHER" id="PTHR12872">
    <property type="entry name" value="ALPHA-N-ACETYLGLUCOSAMINIDASE"/>
    <property type="match status" value="1"/>
</dbReference>
<dbReference type="PANTHER" id="PTHR12872:SF1">
    <property type="entry name" value="ALPHA-N-ACETYLGLUCOSAMINIDASE"/>
    <property type="match status" value="1"/>
</dbReference>
<reference evidence="2" key="1">
    <citation type="submission" date="2020-03" db="EMBL/GenBank/DDBJ databases">
        <title>Castanea mollissima Vanexum genome sequencing.</title>
        <authorList>
            <person name="Staton M."/>
        </authorList>
    </citation>
    <scope>NUCLEOTIDE SEQUENCE</scope>
    <source>
        <tissue evidence="2">Leaf</tissue>
    </source>
</reference>
<dbReference type="EMBL" id="JRKL02000048">
    <property type="protein sequence ID" value="KAF3975928.1"/>
    <property type="molecule type" value="Genomic_DNA"/>
</dbReference>
<feature type="domain" description="Alpha-N-acetylglucosaminidase tim-barrel" evidence="1">
    <location>
        <begin position="12"/>
        <end position="76"/>
    </location>
</feature>
<name>A0A8J4VXD3_9ROSI</name>
<gene>
    <name evidence="2" type="ORF">CMV_000839</name>
</gene>
<evidence type="ECO:0000313" key="2">
    <source>
        <dbReference type="EMBL" id="KAF3975928.1"/>
    </source>
</evidence>